<gene>
    <name evidence="2" type="ORF">Tco_0892168</name>
</gene>
<evidence type="ECO:0000259" key="1">
    <source>
        <dbReference type="Pfam" id="PF07727"/>
    </source>
</evidence>
<accession>A0ABQ5C8A8</accession>
<organism evidence="2 3">
    <name type="scientific">Tanacetum coccineum</name>
    <dbReference type="NCBI Taxonomy" id="301880"/>
    <lineage>
        <taxon>Eukaryota</taxon>
        <taxon>Viridiplantae</taxon>
        <taxon>Streptophyta</taxon>
        <taxon>Embryophyta</taxon>
        <taxon>Tracheophyta</taxon>
        <taxon>Spermatophyta</taxon>
        <taxon>Magnoliopsida</taxon>
        <taxon>eudicotyledons</taxon>
        <taxon>Gunneridae</taxon>
        <taxon>Pentapetalae</taxon>
        <taxon>asterids</taxon>
        <taxon>campanulids</taxon>
        <taxon>Asterales</taxon>
        <taxon>Asteraceae</taxon>
        <taxon>Asteroideae</taxon>
        <taxon>Anthemideae</taxon>
        <taxon>Anthemidinae</taxon>
        <taxon>Tanacetum</taxon>
    </lineage>
</organism>
<feature type="domain" description="Reverse transcriptase Ty1/copia-type" evidence="1">
    <location>
        <begin position="10"/>
        <end position="148"/>
    </location>
</feature>
<dbReference type="SUPFAM" id="SSF56672">
    <property type="entry name" value="DNA/RNA polymerases"/>
    <property type="match status" value="1"/>
</dbReference>
<evidence type="ECO:0000313" key="3">
    <source>
        <dbReference type="Proteomes" id="UP001151760"/>
    </source>
</evidence>
<reference evidence="2" key="2">
    <citation type="submission" date="2022-01" db="EMBL/GenBank/DDBJ databases">
        <authorList>
            <person name="Yamashiro T."/>
            <person name="Shiraishi A."/>
            <person name="Satake H."/>
            <person name="Nakayama K."/>
        </authorList>
    </citation>
    <scope>NUCLEOTIDE SEQUENCE</scope>
</reference>
<dbReference type="Proteomes" id="UP001151760">
    <property type="component" value="Unassembled WGS sequence"/>
</dbReference>
<proteinExistence type="predicted"/>
<dbReference type="EMBL" id="BQNB010013952">
    <property type="protein sequence ID" value="GJT22231.1"/>
    <property type="molecule type" value="Genomic_DNA"/>
</dbReference>
<comment type="caution">
    <text evidence="2">The sequence shown here is derived from an EMBL/GenBank/DDBJ whole genome shotgun (WGS) entry which is preliminary data.</text>
</comment>
<reference evidence="2" key="1">
    <citation type="journal article" date="2022" name="Int. J. Mol. Sci.">
        <title>Draft Genome of Tanacetum Coccineum: Genomic Comparison of Closely Related Tanacetum-Family Plants.</title>
        <authorList>
            <person name="Yamashiro T."/>
            <person name="Shiraishi A."/>
            <person name="Nakayama K."/>
            <person name="Satake H."/>
        </authorList>
    </citation>
    <scope>NUCLEOTIDE SEQUENCE</scope>
</reference>
<name>A0ABQ5C8A8_9ASTR</name>
<evidence type="ECO:0000313" key="2">
    <source>
        <dbReference type="EMBL" id="GJT22231.1"/>
    </source>
</evidence>
<protein>
    <submittedName>
        <fullName evidence="2">Ribonuclease H-like domain-containing protein</fullName>
    </submittedName>
</protein>
<keyword evidence="3" id="KW-1185">Reference proteome</keyword>
<sequence>MVKEPLVLNVYRNKKDERGIVIRNKARLVAQGYTQEEGIDYDEVFAPVARIEAIRLFLAYASFKDFVVYQMDVKSAFLYGKIEEEVYVCQPPGFEDPKFPDRVYKVEKALYGLHKAPRAWYETLSTYLLDNGFQRGIIDKTLFIKKGKPQLDDKGFVDSGCSRHMTGNIAC</sequence>
<dbReference type="InterPro" id="IPR013103">
    <property type="entry name" value="RVT_2"/>
</dbReference>
<dbReference type="InterPro" id="IPR043502">
    <property type="entry name" value="DNA/RNA_pol_sf"/>
</dbReference>
<dbReference type="Pfam" id="PF07727">
    <property type="entry name" value="RVT_2"/>
    <property type="match status" value="1"/>
</dbReference>